<feature type="transmembrane region" description="Helical" evidence="8">
    <location>
        <begin position="233"/>
        <end position="256"/>
    </location>
</feature>
<feature type="transmembrane region" description="Helical" evidence="8">
    <location>
        <begin position="62"/>
        <end position="83"/>
    </location>
</feature>
<keyword evidence="5 8" id="KW-1133">Transmembrane helix</keyword>
<gene>
    <name evidence="10" type="ORF">DF220_10995</name>
</gene>
<evidence type="ECO:0000256" key="6">
    <source>
        <dbReference type="ARBA" id="ARBA00023136"/>
    </source>
</evidence>
<dbReference type="InterPro" id="IPR036259">
    <property type="entry name" value="MFS_trans_sf"/>
</dbReference>
<evidence type="ECO:0000256" key="5">
    <source>
        <dbReference type="ARBA" id="ARBA00022989"/>
    </source>
</evidence>
<dbReference type="SUPFAM" id="SSF103473">
    <property type="entry name" value="MFS general substrate transporter"/>
    <property type="match status" value="1"/>
</dbReference>
<dbReference type="InterPro" id="IPR050171">
    <property type="entry name" value="MFS_Transporters"/>
</dbReference>
<feature type="transmembrane region" description="Helical" evidence="8">
    <location>
        <begin position="268"/>
        <end position="294"/>
    </location>
</feature>
<organism evidence="10 11">
    <name type="scientific">Homoserinimonas hongtaonis</name>
    <dbReference type="NCBI Taxonomy" id="2079791"/>
    <lineage>
        <taxon>Bacteria</taxon>
        <taxon>Bacillati</taxon>
        <taxon>Actinomycetota</taxon>
        <taxon>Actinomycetes</taxon>
        <taxon>Micrococcales</taxon>
        <taxon>Microbacteriaceae</taxon>
        <taxon>Homoserinimonas</taxon>
    </lineage>
</organism>
<keyword evidence="2" id="KW-0813">Transport</keyword>
<feature type="transmembrane region" description="Helical" evidence="8">
    <location>
        <begin position="301"/>
        <end position="320"/>
    </location>
</feature>
<comment type="caution">
    <text evidence="10">The sequence shown here is derived from an EMBL/GenBank/DDBJ whole genome shotgun (WGS) entry which is preliminary data.</text>
</comment>
<dbReference type="InterPro" id="IPR011701">
    <property type="entry name" value="MFS"/>
</dbReference>
<dbReference type="AlphaFoldDB" id="A0A2U1T362"/>
<dbReference type="RefSeq" id="WP_108998029.1">
    <property type="nucleotide sequence ID" value="NZ_QEEX01000001.1"/>
</dbReference>
<feature type="region of interest" description="Disordered" evidence="7">
    <location>
        <begin position="1"/>
        <end position="21"/>
    </location>
</feature>
<name>A0A2U1T362_9MICO</name>
<evidence type="ECO:0000313" key="10">
    <source>
        <dbReference type="EMBL" id="PWB98298.1"/>
    </source>
</evidence>
<dbReference type="Proteomes" id="UP000244978">
    <property type="component" value="Unassembled WGS sequence"/>
</dbReference>
<feature type="compositionally biased region" description="Low complexity" evidence="7">
    <location>
        <begin position="1"/>
        <end position="18"/>
    </location>
</feature>
<protein>
    <submittedName>
        <fullName evidence="10">MFS transporter</fullName>
    </submittedName>
</protein>
<evidence type="ECO:0000256" key="7">
    <source>
        <dbReference type="SAM" id="MobiDB-lite"/>
    </source>
</evidence>
<keyword evidence="3" id="KW-1003">Cell membrane</keyword>
<dbReference type="GO" id="GO:0005886">
    <property type="term" value="C:plasma membrane"/>
    <property type="evidence" value="ECO:0007669"/>
    <property type="project" value="UniProtKB-SubCell"/>
</dbReference>
<dbReference type="InterPro" id="IPR020846">
    <property type="entry name" value="MFS_dom"/>
</dbReference>
<dbReference type="EMBL" id="QEEX01000001">
    <property type="protein sequence ID" value="PWB98298.1"/>
    <property type="molecule type" value="Genomic_DNA"/>
</dbReference>
<proteinExistence type="predicted"/>
<comment type="subcellular location">
    <subcellularLocation>
        <location evidence="1">Cell membrane</location>
        <topology evidence="1">Multi-pass membrane protein</topology>
    </subcellularLocation>
</comment>
<keyword evidence="4 8" id="KW-0812">Transmembrane</keyword>
<dbReference type="Gene3D" id="1.20.1250.20">
    <property type="entry name" value="MFS general substrate transporter like domains"/>
    <property type="match status" value="1"/>
</dbReference>
<evidence type="ECO:0000256" key="1">
    <source>
        <dbReference type="ARBA" id="ARBA00004651"/>
    </source>
</evidence>
<dbReference type="PANTHER" id="PTHR23517">
    <property type="entry name" value="RESISTANCE PROTEIN MDTM, PUTATIVE-RELATED-RELATED"/>
    <property type="match status" value="1"/>
</dbReference>
<feature type="transmembrane region" description="Helical" evidence="8">
    <location>
        <begin position="369"/>
        <end position="391"/>
    </location>
</feature>
<evidence type="ECO:0000259" key="9">
    <source>
        <dbReference type="PROSITE" id="PS50850"/>
    </source>
</evidence>
<accession>A0A2U1T362</accession>
<dbReference type="GO" id="GO:0022857">
    <property type="term" value="F:transmembrane transporter activity"/>
    <property type="evidence" value="ECO:0007669"/>
    <property type="project" value="InterPro"/>
</dbReference>
<evidence type="ECO:0000256" key="8">
    <source>
        <dbReference type="SAM" id="Phobius"/>
    </source>
</evidence>
<dbReference type="PROSITE" id="PS50850">
    <property type="entry name" value="MFS"/>
    <property type="match status" value="1"/>
</dbReference>
<evidence type="ECO:0000256" key="3">
    <source>
        <dbReference type="ARBA" id="ARBA00022475"/>
    </source>
</evidence>
<keyword evidence="6 8" id="KW-0472">Membrane</keyword>
<evidence type="ECO:0000313" key="11">
    <source>
        <dbReference type="Proteomes" id="UP000244978"/>
    </source>
</evidence>
<feature type="transmembrane region" description="Helical" evidence="8">
    <location>
        <begin position="95"/>
        <end position="113"/>
    </location>
</feature>
<feature type="transmembrane region" description="Helical" evidence="8">
    <location>
        <begin position="397"/>
        <end position="417"/>
    </location>
</feature>
<feature type="transmembrane region" description="Helical" evidence="8">
    <location>
        <begin position="30"/>
        <end position="56"/>
    </location>
</feature>
<dbReference type="PANTHER" id="PTHR23517:SF2">
    <property type="entry name" value="MULTIDRUG RESISTANCE PROTEIN MDTH"/>
    <property type="match status" value="1"/>
</dbReference>
<feature type="domain" description="Major facilitator superfamily (MFS) profile" evidence="9">
    <location>
        <begin position="228"/>
        <end position="428"/>
    </location>
</feature>
<feature type="transmembrane region" description="Helical" evidence="8">
    <location>
        <begin position="163"/>
        <end position="181"/>
    </location>
</feature>
<evidence type="ECO:0000256" key="4">
    <source>
        <dbReference type="ARBA" id="ARBA00022692"/>
    </source>
</evidence>
<feature type="transmembrane region" description="Helical" evidence="8">
    <location>
        <begin position="326"/>
        <end position="348"/>
    </location>
</feature>
<sequence>MSTDPAPATAPAPTAVPTAPAPSTPSRGGLVLIGAVAVASVGNGLFLPLALVYFLALTDVPLATLGVLLGAASAVSLPIPALTGMLVDRFSAGRVVILSQLILAASYVALVWVNEPIGIFVASMLGSVGSRLYWSSIFTLISDYVDGIVAATRTDGWFAWANIARTVGIGVGGLITGLVIADGSDAAFRGVAVAAAACFAAAGVAIAVAVRVTSSRHKQGEERFGYRTLLRDANFVALTGLNVIFALSTLTLAIALPTFARDALGGPAWVTSTLLVGNAMLVLVLGGVIVRVVAPLRRTRVLVAAGCAWTLWCIGFAAIAPQEGMLSGPIVWVVLVAATLLFTVAELMHAPSSMAIAAAIAPPSARGRYLATFQYSWVIAEIIAPILFATLFAADHALPFVVLAAVNLVGVAATLLLERRLPASVQHG</sequence>
<dbReference type="Pfam" id="PF07690">
    <property type="entry name" value="MFS_1"/>
    <property type="match status" value="1"/>
</dbReference>
<keyword evidence="11" id="KW-1185">Reference proteome</keyword>
<feature type="transmembrane region" description="Helical" evidence="8">
    <location>
        <begin position="187"/>
        <end position="212"/>
    </location>
</feature>
<evidence type="ECO:0000256" key="2">
    <source>
        <dbReference type="ARBA" id="ARBA00022448"/>
    </source>
</evidence>
<reference evidence="11" key="1">
    <citation type="submission" date="2018-04" db="EMBL/GenBank/DDBJ databases">
        <authorList>
            <person name="Liu S."/>
            <person name="Wang Z."/>
            <person name="Li J."/>
        </authorList>
    </citation>
    <scope>NUCLEOTIDE SEQUENCE [LARGE SCALE GENOMIC DNA]</scope>
    <source>
        <strain evidence="11">S1194</strain>
    </source>
</reference>